<evidence type="ECO:0000313" key="10">
    <source>
        <dbReference type="Proteomes" id="UP001149140"/>
    </source>
</evidence>
<dbReference type="InterPro" id="IPR011335">
    <property type="entry name" value="Restrct_endonuc-II-like"/>
</dbReference>
<dbReference type="RefSeq" id="WP_270039519.1">
    <property type="nucleotide sequence ID" value="NZ_JAPDOD010000006.1"/>
</dbReference>
<comment type="similarity">
    <text evidence="1">Belongs to the DNA2/NAM7 helicase family.</text>
</comment>
<dbReference type="PANTHER" id="PTHR43788">
    <property type="entry name" value="DNA2/NAM7 HELICASE FAMILY MEMBER"/>
    <property type="match status" value="1"/>
</dbReference>
<dbReference type="SUPFAM" id="SSF52540">
    <property type="entry name" value="P-loop containing nucleoside triphosphate hydrolases"/>
    <property type="match status" value="1"/>
</dbReference>
<evidence type="ECO:0000256" key="4">
    <source>
        <dbReference type="ARBA" id="ARBA00022806"/>
    </source>
</evidence>
<evidence type="ECO:0000259" key="6">
    <source>
        <dbReference type="Pfam" id="PF13086"/>
    </source>
</evidence>
<dbReference type="SUPFAM" id="SSF52980">
    <property type="entry name" value="Restriction endonuclease-like"/>
    <property type="match status" value="1"/>
</dbReference>
<dbReference type="EMBL" id="JAPDOD010000006">
    <property type="protein sequence ID" value="MDA0160592.1"/>
    <property type="molecule type" value="Genomic_DNA"/>
</dbReference>
<dbReference type="Pfam" id="PF18741">
    <property type="entry name" value="MTES_1575"/>
    <property type="match status" value="1"/>
</dbReference>
<evidence type="ECO:0000256" key="5">
    <source>
        <dbReference type="ARBA" id="ARBA00022840"/>
    </source>
</evidence>
<dbReference type="InterPro" id="IPR025103">
    <property type="entry name" value="DUF4011"/>
</dbReference>
<dbReference type="Pfam" id="PF13195">
    <property type="entry name" value="DUF4011"/>
    <property type="match status" value="1"/>
</dbReference>
<dbReference type="InterPro" id="IPR027417">
    <property type="entry name" value="P-loop_NTPase"/>
</dbReference>
<name>A0A9X3S106_9ACTN</name>
<keyword evidence="10" id="KW-1185">Reference proteome</keyword>
<gene>
    <name evidence="9" type="ORF">OM076_09980</name>
</gene>
<feature type="domain" description="Restriction endonuclease type II-like" evidence="8">
    <location>
        <begin position="1134"/>
        <end position="1228"/>
    </location>
</feature>
<sequence>MPAAPESDSSSSRRQVVERAVKAWTDQLVDRSARNNLLFFRDQRTGTLDLGTGATLFDVLAGRSRSLDQLAGDDPEARADAARRARAIHNKAQAIYEERGIHTLHVACGLATWENAHGTAIPAAPVLLAPATLSVRGAAQKRFDLAVTGDLEVNPTLLNALAAEFDCHCDPDELLARAGIDGAIDTPQELETAFAWLREQAASVPGFSIGPKFALGNFSYAKLPMVRDLQSSVDALVAHDLIAALAGDPAAQGAIRARRADIDPSLPDRTPPHDEFLVLDADSSQNHAINKVLAGQDLVIKGPPGTGKSQTIGNLISALVARGKTVLFVAEKRAAIDAVLKRLDKAGLGDLVLDLHGGVSGKRQVAQSLEAALRTNASIPQPNLEREQRLLETRRTALNDWTSALHARREPWDVSLLEAQQQLLALDAQTSVRLRGSVLRALTDEVLEDVRERLRDYIGLGGLRAAAASPWGGAAITTRGQVEQARDLVDLLATGLLDATLDDLEHSCAEVGLPAPTTLRGWGERIALWQAIQRTLERFEPELFEQSLDTLAEQLAPLGRGAGARLSATLGDADFRAARKQIKGLLRDGAGLGKAALLDAVSIGAEAQRQWHSAGADGPPTAPAALERMSQEHAALTERMAELEALLGVAVDGSREGVTERLRALRADAATLGRLPDLHQLRTGLTAAGIDELVRELEHAPVDSDVGVATLDHAVMASIVDEIRLSDLRVGGFDGEQHERTVADFRESDRRHIKGSAQRVRRLAAERATRAEDEHPEQATLIRKEAARKSRHRPVRDNVRDAPDVMTALKPCWVMSPLVVSQVLPNDRPYFDVVIFDEASQVRPAEAVPAIARGRQLVVAGDEKQLPPTDFFSGPTIGALDEDESALSAASGDFESILDTLLFLVDWQMLSWHYRSRDERLIAFSNAHLYGRSLLTFPGISGPECLRHELVEWQPYDHGSDVSAGAEVLRVVELILEHAELRPSESLGVIAMGIAHADRIDAALRDALRDRSDLDDFFDETVPDRFFIKNLERVQGDERDAIILTVGYGKGADGRMIYRFGPLNNEGGERRLNVAISRARSRMTVVSSFTSFDLDPDRTRARGADLLRRYLAFAETNGDRLDREGVIPVELNPFELDVYDALQHAGIPLLCQYGVSEYRLDFAAKHPDQPGRLVLAIEADGASYHSAQTARDRDRLRQEQLERLGWRFHRIWSQDWFTARGHEIERARAAYDAAVSGKDRKEPVSDAERLELTVADAAPAREERPDVFPWGQIDQFTDGDLIAIVRWIESDTLLRTREELLTAAIAELGFKRRGSKIVARVGAAIDASRNGATGTPQSARLDWREVDVVGESHYRDSLRAIVDAYGVARTGRVRVPVRAELVPEPDNPWDAVAVAVHVDGRHVAHLSRAAARTYQPAIVRLNAQGKRLIVDAQLVGYAESNIGVFLRLPEPQQLHRVV</sequence>
<dbReference type="InterPro" id="IPR041677">
    <property type="entry name" value="DNA2/NAM7_AAA_11"/>
</dbReference>
<keyword evidence="5" id="KW-0067">ATP-binding</keyword>
<keyword evidence="3" id="KW-0378">Hydrolase</keyword>
<dbReference type="FunFam" id="3.40.960.10:FF:000002">
    <property type="entry name" value="DNA helicase related protein"/>
    <property type="match status" value="1"/>
</dbReference>
<dbReference type="Pfam" id="PF13086">
    <property type="entry name" value="AAA_11"/>
    <property type="match status" value="2"/>
</dbReference>
<organism evidence="9 10">
    <name type="scientific">Solirubrobacter ginsenosidimutans</name>
    <dbReference type="NCBI Taxonomy" id="490573"/>
    <lineage>
        <taxon>Bacteria</taxon>
        <taxon>Bacillati</taxon>
        <taxon>Actinomycetota</taxon>
        <taxon>Thermoleophilia</taxon>
        <taxon>Solirubrobacterales</taxon>
        <taxon>Solirubrobacteraceae</taxon>
        <taxon>Solirubrobacter</taxon>
    </lineage>
</organism>
<feature type="domain" description="DNA2/NAM7 helicase helicase" evidence="6">
    <location>
        <begin position="765"/>
        <end position="869"/>
    </location>
</feature>
<keyword evidence="2" id="KW-0547">Nucleotide-binding</keyword>
<proteinExistence type="inferred from homology"/>
<evidence type="ECO:0000256" key="1">
    <source>
        <dbReference type="ARBA" id="ARBA00007913"/>
    </source>
</evidence>
<dbReference type="InterPro" id="IPR041679">
    <property type="entry name" value="DNA2/NAM7-like_C"/>
</dbReference>
<accession>A0A9X3S106</accession>
<dbReference type="Gene3D" id="3.30.70.2330">
    <property type="match status" value="1"/>
</dbReference>
<dbReference type="GO" id="GO:0005524">
    <property type="term" value="F:ATP binding"/>
    <property type="evidence" value="ECO:0007669"/>
    <property type="project" value="UniProtKB-KW"/>
</dbReference>
<feature type="domain" description="DNA2/NAM7 helicase-like C-terminal" evidence="7">
    <location>
        <begin position="966"/>
        <end position="1088"/>
    </location>
</feature>
<dbReference type="GO" id="GO:0043139">
    <property type="term" value="F:5'-3' DNA helicase activity"/>
    <property type="evidence" value="ECO:0007669"/>
    <property type="project" value="TreeGrafter"/>
</dbReference>
<protein>
    <submittedName>
        <fullName evidence="9">AAA domain-containing protein</fullName>
    </submittedName>
</protein>
<dbReference type="Pfam" id="PF13087">
    <property type="entry name" value="AAA_12"/>
    <property type="match status" value="1"/>
</dbReference>
<evidence type="ECO:0000256" key="3">
    <source>
        <dbReference type="ARBA" id="ARBA00022801"/>
    </source>
</evidence>
<dbReference type="Proteomes" id="UP001149140">
    <property type="component" value="Unassembled WGS sequence"/>
</dbReference>
<dbReference type="GO" id="GO:0016787">
    <property type="term" value="F:hydrolase activity"/>
    <property type="evidence" value="ECO:0007669"/>
    <property type="project" value="UniProtKB-KW"/>
</dbReference>
<evidence type="ECO:0000313" key="9">
    <source>
        <dbReference type="EMBL" id="MDA0160592.1"/>
    </source>
</evidence>
<feature type="domain" description="DNA2/NAM7 helicase helicase" evidence="6">
    <location>
        <begin position="282"/>
        <end position="345"/>
    </location>
</feature>
<dbReference type="PANTHER" id="PTHR43788:SF8">
    <property type="entry name" value="DNA-BINDING PROTEIN SMUBP-2"/>
    <property type="match status" value="1"/>
</dbReference>
<reference evidence="9" key="1">
    <citation type="submission" date="2022-10" db="EMBL/GenBank/DDBJ databases">
        <title>The WGS of Solirubrobacter ginsenosidimutans DSM 21036.</title>
        <authorList>
            <person name="Jiang Z."/>
        </authorList>
    </citation>
    <scope>NUCLEOTIDE SEQUENCE</scope>
    <source>
        <strain evidence="9">DSM 21036</strain>
    </source>
</reference>
<dbReference type="InterPro" id="IPR050534">
    <property type="entry name" value="Coronavir_polyprotein_1ab"/>
</dbReference>
<dbReference type="Gene3D" id="3.40.50.300">
    <property type="entry name" value="P-loop containing nucleotide triphosphate hydrolases"/>
    <property type="match status" value="3"/>
</dbReference>
<keyword evidence="4" id="KW-0347">Helicase</keyword>
<comment type="caution">
    <text evidence="9">The sequence shown here is derived from an EMBL/GenBank/DDBJ whole genome shotgun (WGS) entry which is preliminary data.</text>
</comment>
<evidence type="ECO:0000259" key="7">
    <source>
        <dbReference type="Pfam" id="PF13087"/>
    </source>
</evidence>
<dbReference type="InterPro" id="IPR049468">
    <property type="entry name" value="Restrct_endonuc-II-like_dom"/>
</dbReference>
<evidence type="ECO:0000259" key="8">
    <source>
        <dbReference type="Pfam" id="PF18741"/>
    </source>
</evidence>
<evidence type="ECO:0000256" key="2">
    <source>
        <dbReference type="ARBA" id="ARBA00022741"/>
    </source>
</evidence>
<dbReference type="Gene3D" id="3.40.960.10">
    <property type="entry name" value="VSR Endonuclease"/>
    <property type="match status" value="1"/>
</dbReference>